<feature type="region of interest" description="Disordered" evidence="1">
    <location>
        <begin position="146"/>
        <end position="169"/>
    </location>
</feature>
<sequence>MLEKVGAEVLAERERIAARVRDELVAAGLPVMAPGLNPVLSQGVEVNVDPFDDDVGGVSVAWRSSPRLENCVLRAARHSLLDDPALAHQQVVLEAMLAAITAILMSAGFTVRDSRNDYAPFTVDVPAGPAGSPSWALRAEELTVSGRSPGAGGASAGSSHSAEQAILTQ</sequence>
<evidence type="ECO:0000313" key="3">
    <source>
        <dbReference type="Proteomes" id="UP001596915"/>
    </source>
</evidence>
<keyword evidence="3" id="KW-1185">Reference proteome</keyword>
<protein>
    <submittedName>
        <fullName evidence="2">Uncharacterized protein</fullName>
    </submittedName>
</protein>
<evidence type="ECO:0000313" key="2">
    <source>
        <dbReference type="EMBL" id="MFD0622599.1"/>
    </source>
</evidence>
<comment type="caution">
    <text evidence="2">The sequence shown here is derived from an EMBL/GenBank/DDBJ whole genome shotgun (WGS) entry which is preliminary data.</text>
</comment>
<gene>
    <name evidence="2" type="ORF">ACFQ2K_06935</name>
</gene>
<dbReference type="EMBL" id="JBHTGL010000008">
    <property type="protein sequence ID" value="MFD0622599.1"/>
    <property type="molecule type" value="Genomic_DNA"/>
</dbReference>
<reference evidence="3" key="1">
    <citation type="journal article" date="2019" name="Int. J. Syst. Evol. Microbiol.">
        <title>The Global Catalogue of Microorganisms (GCM) 10K type strain sequencing project: providing services to taxonomists for standard genome sequencing and annotation.</title>
        <authorList>
            <consortium name="The Broad Institute Genomics Platform"/>
            <consortium name="The Broad Institute Genome Sequencing Center for Infectious Disease"/>
            <person name="Wu L."/>
            <person name="Ma J."/>
        </authorList>
    </citation>
    <scope>NUCLEOTIDE SEQUENCE [LARGE SCALE GENOMIC DNA]</scope>
    <source>
        <strain evidence="3">JCM 12607</strain>
    </source>
</reference>
<dbReference type="Proteomes" id="UP001596915">
    <property type="component" value="Unassembled WGS sequence"/>
</dbReference>
<proteinExistence type="predicted"/>
<organism evidence="2 3">
    <name type="scientific">Streptomyces sanglieri</name>
    <dbReference type="NCBI Taxonomy" id="193460"/>
    <lineage>
        <taxon>Bacteria</taxon>
        <taxon>Bacillati</taxon>
        <taxon>Actinomycetota</taxon>
        <taxon>Actinomycetes</taxon>
        <taxon>Kitasatosporales</taxon>
        <taxon>Streptomycetaceae</taxon>
        <taxon>Streptomyces</taxon>
    </lineage>
</organism>
<accession>A0ABW2WMJ8</accession>
<name>A0ABW2WMJ8_9ACTN</name>
<feature type="compositionally biased region" description="Low complexity" evidence="1">
    <location>
        <begin position="156"/>
        <end position="169"/>
    </location>
</feature>
<evidence type="ECO:0000256" key="1">
    <source>
        <dbReference type="SAM" id="MobiDB-lite"/>
    </source>
</evidence>